<evidence type="ECO:0000313" key="3">
    <source>
        <dbReference type="EMBL" id="GBL82621.1"/>
    </source>
</evidence>
<keyword evidence="4" id="KW-1185">Reference proteome</keyword>
<dbReference type="InterPro" id="IPR041588">
    <property type="entry name" value="Integrase_H2C2"/>
</dbReference>
<evidence type="ECO:0000313" key="4">
    <source>
        <dbReference type="Proteomes" id="UP000499080"/>
    </source>
</evidence>
<dbReference type="InterPro" id="IPR050951">
    <property type="entry name" value="Retrovirus_Pol_polyprotein"/>
</dbReference>
<feature type="domain" description="Integrase zinc-binding" evidence="2">
    <location>
        <begin position="179"/>
        <end position="231"/>
    </location>
</feature>
<proteinExistence type="predicted"/>
<sequence length="283" mass="33395">MREKLCPDRKGTFGNCFLISKKTHNPVFGRHVIIQSDHKPLTSIVNKPMSKISSRLQRMLLKLIKYDYEVQYVPRNQMYLADTLSRAFKSDTQIKDNPEMNNIVHSITKYLPMSQSRLTQFKYETDQDKELQTVIKFVKEGWPKVENKNWSQELKQYCKSQSDLYTNEGLPFINDKIVVPNSLRQQMLTLIHEGHFTMEKCKQRDRELMYWPGLNRDIETILSHCEICEKFRCSNTNEPLEPHSVPDRPFEKIREFGNLNYLVIIKAGPRGLRTVRPHKASRF</sequence>
<dbReference type="AlphaFoldDB" id="A0A4Y2ARN9"/>
<reference evidence="3 4" key="1">
    <citation type="journal article" date="2019" name="Sci. Rep.">
        <title>Orb-weaving spider Araneus ventricosus genome elucidates the spidroin gene catalogue.</title>
        <authorList>
            <person name="Kono N."/>
            <person name="Nakamura H."/>
            <person name="Ohtoshi R."/>
            <person name="Moran D.A.P."/>
            <person name="Shinohara A."/>
            <person name="Yoshida Y."/>
            <person name="Fujiwara M."/>
            <person name="Mori M."/>
            <person name="Tomita M."/>
            <person name="Arakawa K."/>
        </authorList>
    </citation>
    <scope>NUCLEOTIDE SEQUENCE [LARGE SCALE GENOMIC DNA]</scope>
</reference>
<gene>
    <name evidence="3" type="ORF">AVEN_263699_1</name>
</gene>
<dbReference type="OrthoDB" id="6435176at2759"/>
<name>A0A4Y2ARN9_ARAVE</name>
<dbReference type="GO" id="GO:0003964">
    <property type="term" value="F:RNA-directed DNA polymerase activity"/>
    <property type="evidence" value="ECO:0007669"/>
    <property type="project" value="UniProtKB-EC"/>
</dbReference>
<comment type="caution">
    <text evidence="3">The sequence shown here is derived from an EMBL/GenBank/DDBJ whole genome shotgun (WGS) entry which is preliminary data.</text>
</comment>
<organism evidence="3 4">
    <name type="scientific">Araneus ventricosus</name>
    <name type="common">Orbweaver spider</name>
    <name type="synonym">Epeira ventricosa</name>
    <dbReference type="NCBI Taxonomy" id="182803"/>
    <lineage>
        <taxon>Eukaryota</taxon>
        <taxon>Metazoa</taxon>
        <taxon>Ecdysozoa</taxon>
        <taxon>Arthropoda</taxon>
        <taxon>Chelicerata</taxon>
        <taxon>Arachnida</taxon>
        <taxon>Araneae</taxon>
        <taxon>Araneomorphae</taxon>
        <taxon>Entelegynae</taxon>
        <taxon>Araneoidea</taxon>
        <taxon>Araneidae</taxon>
        <taxon>Araneus</taxon>
    </lineage>
</organism>
<dbReference type="InterPro" id="IPR043502">
    <property type="entry name" value="DNA/RNA_pol_sf"/>
</dbReference>
<dbReference type="Proteomes" id="UP000499080">
    <property type="component" value="Unassembled WGS sequence"/>
</dbReference>
<dbReference type="Gene3D" id="1.10.340.70">
    <property type="match status" value="1"/>
</dbReference>
<evidence type="ECO:0000256" key="1">
    <source>
        <dbReference type="ARBA" id="ARBA00012493"/>
    </source>
</evidence>
<dbReference type="FunFam" id="1.10.340.70:FF:000004">
    <property type="entry name" value="Retrovirus-related Pol polyprotein from transposon 297-like Protein"/>
    <property type="match status" value="1"/>
</dbReference>
<dbReference type="EC" id="2.7.7.49" evidence="1"/>
<dbReference type="SUPFAM" id="SSF56672">
    <property type="entry name" value="DNA/RNA polymerases"/>
    <property type="match status" value="1"/>
</dbReference>
<accession>A0A4Y2ARN9</accession>
<dbReference type="Pfam" id="PF17921">
    <property type="entry name" value="Integrase_H2C2"/>
    <property type="match status" value="1"/>
</dbReference>
<evidence type="ECO:0000259" key="2">
    <source>
        <dbReference type="Pfam" id="PF17921"/>
    </source>
</evidence>
<protein>
    <recommendedName>
        <fullName evidence="1">RNA-directed DNA polymerase</fullName>
        <ecNumber evidence="1">2.7.7.49</ecNumber>
    </recommendedName>
</protein>
<dbReference type="PANTHER" id="PTHR37984:SF8">
    <property type="entry name" value="CCHC-TYPE DOMAIN-CONTAINING PROTEIN"/>
    <property type="match status" value="1"/>
</dbReference>
<dbReference type="PANTHER" id="PTHR37984">
    <property type="entry name" value="PROTEIN CBG26694"/>
    <property type="match status" value="1"/>
</dbReference>
<dbReference type="EMBL" id="BGPR01000029">
    <property type="protein sequence ID" value="GBL82621.1"/>
    <property type="molecule type" value="Genomic_DNA"/>
</dbReference>